<sequence>MLKKAKVALDEGKIFGKEGNGFERINLATPKSFIVELMDRIAKALKEEYGI</sequence>
<reference evidence="1" key="1">
    <citation type="submission" date="2019-08" db="EMBL/GenBank/DDBJ databases">
        <authorList>
            <person name="Kucharzyk K."/>
            <person name="Murdoch R.W."/>
            <person name="Higgins S."/>
            <person name="Loffler F."/>
        </authorList>
    </citation>
    <scope>NUCLEOTIDE SEQUENCE</scope>
</reference>
<dbReference type="Gene3D" id="3.90.1150.10">
    <property type="entry name" value="Aspartate Aminotransferase, domain 1"/>
    <property type="match status" value="1"/>
</dbReference>
<evidence type="ECO:0008006" key="2">
    <source>
        <dbReference type="Google" id="ProtNLM"/>
    </source>
</evidence>
<gene>
    <name evidence="1" type="ORF">SDC9_96032</name>
</gene>
<dbReference type="SUPFAM" id="SSF53383">
    <property type="entry name" value="PLP-dependent transferases"/>
    <property type="match status" value="1"/>
</dbReference>
<organism evidence="1">
    <name type="scientific">bioreactor metagenome</name>
    <dbReference type="NCBI Taxonomy" id="1076179"/>
    <lineage>
        <taxon>unclassified sequences</taxon>
        <taxon>metagenomes</taxon>
        <taxon>ecological metagenomes</taxon>
    </lineage>
</organism>
<proteinExistence type="predicted"/>
<protein>
    <recommendedName>
        <fullName evidence="2">Cystathionine beta-lyase PatB</fullName>
    </recommendedName>
</protein>
<evidence type="ECO:0000313" key="1">
    <source>
        <dbReference type="EMBL" id="MPM49303.1"/>
    </source>
</evidence>
<dbReference type="EMBL" id="VSSQ01012470">
    <property type="protein sequence ID" value="MPM49303.1"/>
    <property type="molecule type" value="Genomic_DNA"/>
</dbReference>
<dbReference type="InterPro" id="IPR015424">
    <property type="entry name" value="PyrdxlP-dep_Trfase"/>
</dbReference>
<name>A0A645AEN2_9ZZZZ</name>
<comment type="caution">
    <text evidence="1">The sequence shown here is derived from an EMBL/GenBank/DDBJ whole genome shotgun (WGS) entry which is preliminary data.</text>
</comment>
<dbReference type="InterPro" id="IPR015422">
    <property type="entry name" value="PyrdxlP-dep_Trfase_small"/>
</dbReference>
<accession>A0A645AEN2</accession>
<dbReference type="AlphaFoldDB" id="A0A645AEN2"/>